<sequence>MVPEAAIAPGQVQATAMPEETRKAKATEPTQAAARPQAPLAATQATLEAAKDKAAKGEVVKGEETTLDAQARAAQPVSLPRAPAKATPAHRVLPAMRLQAGMPEPTQAAARPERGLAWETVKATAAAKRVHQEAGLAAASAGVRAATMP</sequence>
<feature type="region of interest" description="Disordered" evidence="1">
    <location>
        <begin position="1"/>
        <end position="89"/>
    </location>
</feature>
<dbReference type="Proteomes" id="UP000321085">
    <property type="component" value="Unassembled WGS sequence"/>
</dbReference>
<accession>A0A512C2G1</accession>
<keyword evidence="3" id="KW-1185">Reference proteome</keyword>
<evidence type="ECO:0000256" key="1">
    <source>
        <dbReference type="SAM" id="MobiDB-lite"/>
    </source>
</evidence>
<name>A0A512C2G1_9HYPH</name>
<organism evidence="2 3">
    <name type="scientific">Microvirga aerophila</name>
    <dbReference type="NCBI Taxonomy" id="670291"/>
    <lineage>
        <taxon>Bacteria</taxon>
        <taxon>Pseudomonadati</taxon>
        <taxon>Pseudomonadota</taxon>
        <taxon>Alphaproteobacteria</taxon>
        <taxon>Hyphomicrobiales</taxon>
        <taxon>Methylobacteriaceae</taxon>
        <taxon>Microvirga</taxon>
    </lineage>
</organism>
<gene>
    <name evidence="2" type="ORF">MAE02_60870</name>
</gene>
<feature type="compositionally biased region" description="Basic and acidic residues" evidence="1">
    <location>
        <begin position="49"/>
        <end position="64"/>
    </location>
</feature>
<evidence type="ECO:0000313" key="3">
    <source>
        <dbReference type="Proteomes" id="UP000321085"/>
    </source>
</evidence>
<comment type="caution">
    <text evidence="2">The sequence shown here is derived from an EMBL/GenBank/DDBJ whole genome shotgun (WGS) entry which is preliminary data.</text>
</comment>
<dbReference type="AlphaFoldDB" id="A0A512C2G1"/>
<proteinExistence type="predicted"/>
<dbReference type="EMBL" id="BJYU01000188">
    <property type="protein sequence ID" value="GEO18391.1"/>
    <property type="molecule type" value="Genomic_DNA"/>
</dbReference>
<reference evidence="2 3" key="1">
    <citation type="submission" date="2019-07" db="EMBL/GenBank/DDBJ databases">
        <title>Whole genome shotgun sequence of Microvirga aerophila NBRC 106136.</title>
        <authorList>
            <person name="Hosoyama A."/>
            <person name="Uohara A."/>
            <person name="Ohji S."/>
            <person name="Ichikawa N."/>
        </authorList>
    </citation>
    <scope>NUCLEOTIDE SEQUENCE [LARGE SCALE GENOMIC DNA]</scope>
    <source>
        <strain evidence="2 3">NBRC 106136</strain>
    </source>
</reference>
<feature type="compositionally biased region" description="Low complexity" evidence="1">
    <location>
        <begin position="27"/>
        <end position="48"/>
    </location>
</feature>
<protein>
    <submittedName>
        <fullName evidence="2">Uncharacterized protein</fullName>
    </submittedName>
</protein>
<evidence type="ECO:0000313" key="2">
    <source>
        <dbReference type="EMBL" id="GEO18391.1"/>
    </source>
</evidence>